<feature type="compositionally biased region" description="Low complexity" evidence="1">
    <location>
        <begin position="96"/>
        <end position="107"/>
    </location>
</feature>
<dbReference type="Proteomes" id="UP000054608">
    <property type="component" value="Unassembled WGS sequence"/>
</dbReference>
<dbReference type="AlphaFoldDB" id="A0A0W0XLX9"/>
<comment type="caution">
    <text evidence="2">The sequence shown here is derived from an EMBL/GenBank/DDBJ whole genome shotgun (WGS) entry which is preliminary data.</text>
</comment>
<evidence type="ECO:0000313" key="2">
    <source>
        <dbReference type="EMBL" id="KTD45599.1"/>
    </source>
</evidence>
<feature type="region of interest" description="Disordered" evidence="1">
    <location>
        <begin position="86"/>
        <end position="152"/>
    </location>
</feature>
<dbReference type="PATRIC" id="fig|458.5.peg.2499"/>
<evidence type="ECO:0008006" key="4">
    <source>
        <dbReference type="Google" id="ProtNLM"/>
    </source>
</evidence>
<name>A0A0W0XLX9_9GAMM</name>
<reference evidence="2 3" key="1">
    <citation type="submission" date="2015-11" db="EMBL/GenBank/DDBJ databases">
        <title>Genomic analysis of 38 Legionella species identifies large and diverse effector repertoires.</title>
        <authorList>
            <person name="Burstein D."/>
            <person name="Amaro F."/>
            <person name="Zusman T."/>
            <person name="Lifshitz Z."/>
            <person name="Cohen O."/>
            <person name="Gilbert J.A."/>
            <person name="Pupko T."/>
            <person name="Shuman H.A."/>
            <person name="Segal G."/>
        </authorList>
    </citation>
    <scope>NUCLEOTIDE SEQUENCE [LARGE SCALE GENOMIC DNA]</scope>
    <source>
        <strain evidence="2 3">WA-270A-C2</strain>
    </source>
</reference>
<protein>
    <recommendedName>
        <fullName evidence="4">Phasin protein</fullName>
    </recommendedName>
</protein>
<feature type="compositionally biased region" description="Polar residues" evidence="1">
    <location>
        <begin position="108"/>
        <end position="120"/>
    </location>
</feature>
<dbReference type="RefSeq" id="WP_058532381.1">
    <property type="nucleotide sequence ID" value="NZ_CAAAIN010000002.1"/>
</dbReference>
<evidence type="ECO:0000313" key="3">
    <source>
        <dbReference type="Proteomes" id="UP000054608"/>
    </source>
</evidence>
<evidence type="ECO:0000256" key="1">
    <source>
        <dbReference type="SAM" id="MobiDB-lite"/>
    </source>
</evidence>
<gene>
    <name evidence="2" type="ORF">Lrub_2396</name>
</gene>
<accession>A0A0W0XLX9</accession>
<organism evidence="2 3">
    <name type="scientific">Legionella rubrilucens</name>
    <dbReference type="NCBI Taxonomy" id="458"/>
    <lineage>
        <taxon>Bacteria</taxon>
        <taxon>Pseudomonadati</taxon>
        <taxon>Pseudomonadota</taxon>
        <taxon>Gammaproteobacteria</taxon>
        <taxon>Legionellales</taxon>
        <taxon>Legionellaceae</taxon>
        <taxon>Legionella</taxon>
    </lineage>
</organism>
<feature type="compositionally biased region" description="Basic and acidic residues" evidence="1">
    <location>
        <begin position="121"/>
        <end position="136"/>
    </location>
</feature>
<dbReference type="STRING" id="458.Lrub_2396"/>
<proteinExistence type="predicted"/>
<sequence length="152" mass="17641">MNRDVTREMPANFFAHFQRPFIELTELQMRTLKDFSYLKPEEISRIRRPQELFEKNMECFIDNAHKSLDFMQEAFRIVEKNMMSLSSNVRESSERVMSQVEQMSSQQGKQAQDVQDGQKNQSERSERGEKQQDDKQSGGQPGGRGAGAKSNK</sequence>
<keyword evidence="3" id="KW-1185">Reference proteome</keyword>
<dbReference type="EMBL" id="LNYT01000022">
    <property type="protein sequence ID" value="KTD45599.1"/>
    <property type="molecule type" value="Genomic_DNA"/>
</dbReference>